<gene>
    <name evidence="1" type="ORF">RHMOL_Rhmol09G0143100</name>
</gene>
<sequence>METPPKGCWKFNCDGTYNPSDNKSATFAVIVRDSNGVVMDVSHGRIKVLSALAAEASTLRVACSLASM</sequence>
<proteinExistence type="predicted"/>
<organism evidence="1 2">
    <name type="scientific">Rhododendron molle</name>
    <name type="common">Chinese azalea</name>
    <name type="synonym">Azalea mollis</name>
    <dbReference type="NCBI Taxonomy" id="49168"/>
    <lineage>
        <taxon>Eukaryota</taxon>
        <taxon>Viridiplantae</taxon>
        <taxon>Streptophyta</taxon>
        <taxon>Embryophyta</taxon>
        <taxon>Tracheophyta</taxon>
        <taxon>Spermatophyta</taxon>
        <taxon>Magnoliopsida</taxon>
        <taxon>eudicotyledons</taxon>
        <taxon>Gunneridae</taxon>
        <taxon>Pentapetalae</taxon>
        <taxon>asterids</taxon>
        <taxon>Ericales</taxon>
        <taxon>Ericaceae</taxon>
        <taxon>Ericoideae</taxon>
        <taxon>Rhodoreae</taxon>
        <taxon>Rhododendron</taxon>
    </lineage>
</organism>
<dbReference type="EMBL" id="CM046396">
    <property type="protein sequence ID" value="KAI8538949.1"/>
    <property type="molecule type" value="Genomic_DNA"/>
</dbReference>
<evidence type="ECO:0000313" key="2">
    <source>
        <dbReference type="Proteomes" id="UP001062846"/>
    </source>
</evidence>
<dbReference type="Proteomes" id="UP001062846">
    <property type="component" value="Chromosome 9"/>
</dbReference>
<accession>A0ACC0MDH0</accession>
<evidence type="ECO:0000313" key="1">
    <source>
        <dbReference type="EMBL" id="KAI8538949.1"/>
    </source>
</evidence>
<protein>
    <submittedName>
        <fullName evidence="1">Uncharacterized protein</fullName>
    </submittedName>
</protein>
<reference evidence="1" key="1">
    <citation type="submission" date="2022-02" db="EMBL/GenBank/DDBJ databases">
        <title>Plant Genome Project.</title>
        <authorList>
            <person name="Zhang R.-G."/>
        </authorList>
    </citation>
    <scope>NUCLEOTIDE SEQUENCE</scope>
    <source>
        <strain evidence="1">AT1</strain>
    </source>
</reference>
<keyword evidence="2" id="KW-1185">Reference proteome</keyword>
<name>A0ACC0MDH0_RHOML</name>
<comment type="caution">
    <text evidence="1">The sequence shown here is derived from an EMBL/GenBank/DDBJ whole genome shotgun (WGS) entry which is preliminary data.</text>
</comment>